<dbReference type="AlphaFoldDB" id="A0A6J4V1F3"/>
<dbReference type="SUPFAM" id="SSF46689">
    <property type="entry name" value="Homeodomain-like"/>
    <property type="match status" value="1"/>
</dbReference>
<proteinExistence type="predicted"/>
<dbReference type="InterPro" id="IPR036388">
    <property type="entry name" value="WH-like_DNA-bd_sf"/>
</dbReference>
<name>A0A6J4V1F3_9CYAN</name>
<reference evidence="3" key="1">
    <citation type="submission" date="2020-02" db="EMBL/GenBank/DDBJ databases">
        <authorList>
            <person name="Meier V. D."/>
        </authorList>
    </citation>
    <scope>NUCLEOTIDE SEQUENCE</scope>
    <source>
        <strain evidence="3">AVDCRST_MAG81</strain>
    </source>
</reference>
<organism evidence="3">
    <name type="scientific">uncultured Synechococcales cyanobacterium</name>
    <dbReference type="NCBI Taxonomy" id="1936017"/>
    <lineage>
        <taxon>Bacteria</taxon>
        <taxon>Bacillati</taxon>
        <taxon>Cyanobacteriota</taxon>
        <taxon>Cyanophyceae</taxon>
        <taxon>Synechococcales</taxon>
        <taxon>environmental samples</taxon>
    </lineage>
</organism>
<dbReference type="Pfam" id="PF01710">
    <property type="entry name" value="HTH_Tnp_IS630"/>
    <property type="match status" value="1"/>
</dbReference>
<feature type="region of interest" description="Disordered" evidence="1">
    <location>
        <begin position="109"/>
        <end position="130"/>
    </location>
</feature>
<dbReference type="InterPro" id="IPR002622">
    <property type="entry name" value="Transposase_14"/>
</dbReference>
<protein>
    <recommendedName>
        <fullName evidence="2">Transposase Synechocystis PCC 6803 domain-containing protein</fullName>
    </recommendedName>
</protein>
<dbReference type="EMBL" id="CADCWO010000047">
    <property type="protein sequence ID" value="CAA9562640.1"/>
    <property type="molecule type" value="Genomic_DNA"/>
</dbReference>
<dbReference type="Gene3D" id="1.10.10.10">
    <property type="entry name" value="Winged helix-like DNA-binding domain superfamily/Winged helix DNA-binding domain"/>
    <property type="match status" value="2"/>
</dbReference>
<sequence length="130" mass="14609">MKAYSLDLRQKIIDAYTNHEGSIRQVAQRFKVAKSFVQKLLKRYREEGTLEAKAHGGGFASKLAQHLEVVQQLVAEDNDATLAELCKALEQRSGVRVSQSTLCRELQQLKLTRKKSPSMPPKQKPSGCKI</sequence>
<feature type="domain" description="Transposase Synechocystis PCC 6803" evidence="2">
    <location>
        <begin position="3"/>
        <end position="120"/>
    </location>
</feature>
<gene>
    <name evidence="3" type="ORF">AVDCRST_MAG81-776</name>
</gene>
<evidence type="ECO:0000313" key="3">
    <source>
        <dbReference type="EMBL" id="CAA9562640.1"/>
    </source>
</evidence>
<evidence type="ECO:0000256" key="1">
    <source>
        <dbReference type="SAM" id="MobiDB-lite"/>
    </source>
</evidence>
<evidence type="ECO:0000259" key="2">
    <source>
        <dbReference type="Pfam" id="PF01710"/>
    </source>
</evidence>
<dbReference type="InterPro" id="IPR009057">
    <property type="entry name" value="Homeodomain-like_sf"/>
</dbReference>
<accession>A0A6J4V1F3</accession>